<dbReference type="InParanoid" id="A0A2R5GJD6"/>
<feature type="region of interest" description="Disordered" evidence="1">
    <location>
        <begin position="559"/>
        <end position="583"/>
    </location>
</feature>
<evidence type="ECO:0000256" key="2">
    <source>
        <dbReference type="SAM" id="Phobius"/>
    </source>
</evidence>
<feature type="region of interest" description="Disordered" evidence="1">
    <location>
        <begin position="231"/>
        <end position="471"/>
    </location>
</feature>
<keyword evidence="2" id="KW-0812">Transmembrane</keyword>
<gene>
    <name evidence="4" type="ORF">FCC1311_049942</name>
</gene>
<keyword evidence="3" id="KW-0732">Signal</keyword>
<feature type="compositionally biased region" description="Polar residues" evidence="1">
    <location>
        <begin position="397"/>
        <end position="406"/>
    </location>
</feature>
<feature type="region of interest" description="Disordered" evidence="1">
    <location>
        <begin position="705"/>
        <end position="724"/>
    </location>
</feature>
<evidence type="ECO:0000256" key="1">
    <source>
        <dbReference type="SAM" id="MobiDB-lite"/>
    </source>
</evidence>
<name>A0A2R5GJD6_9STRA</name>
<sequence>MTAMKAPVMGLLAALAVLATAEARPCVLPVYASGPPGSPATGADKCESSEECCGDLVCNEAHHCVPAGKTNMTAKEAAYVAHLVIEDCVNHAVAMSLDLESASQAIANASHAVKNAAGKAKDNVNKAIDKASDKAKDIAQKIKNEKDKKADQASDAKDRVSEAAGDAKDRASKNMDDLKQKSHDVIANATAHFINMKAKTSGDGGAGASGAGGASAAGDYDKFYKGYMKGASGSPNGDSKKSDSKASGSASTGGAGGAGAGFDYQKYVPGSKDSSKTVNMKKKDDDSTSASAGAGTGGSGGAGGGFDYQKYIPGSKDSSKTVNMKKKKDDSASAGASTGGAGGAGGGFDYQKYVPGSKDDDKKKKSKSDKSDSSSSSSGGAGFDYQKYVPGSKDSSKTVNLRASSNETKHSVSAGASTGGAGGAGGGFDYQKFIPGGSSSSGSSSDKSGKSKASGSAGTGGSGGAGGGFDYQKFMPGGSKMVNMRSSSSSGSSGSMASFDYSKFTGQKLANMAAAANAGTGAGGAGGAGGGFDWQKFIPKGSSDSKKGDDKTMQIPALNMTVPANGANSTNTTSTDKKDSGSDGAPCGVTPYKDFGACKKGFHCETHPLFTSFAPGKCVKKPKRRMLNARALTSKEMPVTTPGGLNGPCGIWNLGSMDFGECKDDLECVHQEHISLTFYGKTYGLPNICKNGTNVEHYAMDRPSVENVDSSDDDSSSDAEYSSYADGAMGAGGGGGADANMGPIDIDAVNKAAHNVAEKANDASLKAADEAELLAHKLLAAVAQVRAAASQLAKEAKGNATDTDDDDALHSTSSMSLVSMMELPVEVARSNFVAFSVGGLILGTAALIYRQTADARSYSRI</sequence>
<dbReference type="Gene3D" id="1.10.287.700">
    <property type="entry name" value="Helix hairpin bin"/>
    <property type="match status" value="1"/>
</dbReference>
<dbReference type="EMBL" id="BEYU01000049">
    <property type="protein sequence ID" value="GBG28773.1"/>
    <property type="molecule type" value="Genomic_DNA"/>
</dbReference>
<proteinExistence type="predicted"/>
<accession>A0A2R5GJD6</accession>
<feature type="compositionally biased region" description="Gly residues" evidence="1">
    <location>
        <begin position="294"/>
        <end position="306"/>
    </location>
</feature>
<evidence type="ECO:0000313" key="5">
    <source>
        <dbReference type="Proteomes" id="UP000241890"/>
    </source>
</evidence>
<comment type="caution">
    <text evidence="4">The sequence shown here is derived from an EMBL/GenBank/DDBJ whole genome shotgun (WGS) entry which is preliminary data.</text>
</comment>
<feature type="compositionally biased region" description="Low complexity" evidence="1">
    <location>
        <begin position="436"/>
        <end position="456"/>
    </location>
</feature>
<dbReference type="Proteomes" id="UP000241890">
    <property type="component" value="Unassembled WGS sequence"/>
</dbReference>
<feature type="compositionally biased region" description="Gly residues" evidence="1">
    <location>
        <begin position="337"/>
        <end position="348"/>
    </location>
</feature>
<keyword evidence="2" id="KW-0472">Membrane</keyword>
<organism evidence="4 5">
    <name type="scientific">Hondaea fermentalgiana</name>
    <dbReference type="NCBI Taxonomy" id="2315210"/>
    <lineage>
        <taxon>Eukaryota</taxon>
        <taxon>Sar</taxon>
        <taxon>Stramenopiles</taxon>
        <taxon>Bigyra</taxon>
        <taxon>Labyrinthulomycetes</taxon>
        <taxon>Thraustochytrida</taxon>
        <taxon>Thraustochytriidae</taxon>
        <taxon>Hondaea</taxon>
    </lineage>
</organism>
<reference evidence="4 5" key="1">
    <citation type="submission" date="2017-12" db="EMBL/GenBank/DDBJ databases">
        <title>Sequencing, de novo assembly and annotation of complete genome of a new Thraustochytrid species, strain FCC1311.</title>
        <authorList>
            <person name="Sedici K."/>
            <person name="Godart F."/>
            <person name="Aiese Cigliano R."/>
            <person name="Sanseverino W."/>
            <person name="Barakat M."/>
            <person name="Ortet P."/>
            <person name="Marechal E."/>
            <person name="Cagnac O."/>
            <person name="Amato A."/>
        </authorList>
    </citation>
    <scope>NUCLEOTIDE SEQUENCE [LARGE SCALE GENOMIC DNA]</scope>
</reference>
<feature type="compositionally biased region" description="Gly residues" evidence="1">
    <location>
        <begin position="457"/>
        <end position="469"/>
    </location>
</feature>
<protein>
    <submittedName>
        <fullName evidence="4">Uncharacterized protein</fullName>
    </submittedName>
</protein>
<feature type="signal peptide" evidence="3">
    <location>
        <begin position="1"/>
        <end position="23"/>
    </location>
</feature>
<dbReference type="AlphaFoldDB" id="A0A2R5GJD6"/>
<feature type="chain" id="PRO_5015350346" evidence="3">
    <location>
        <begin position="24"/>
        <end position="861"/>
    </location>
</feature>
<keyword evidence="5" id="KW-1185">Reference proteome</keyword>
<evidence type="ECO:0000256" key="3">
    <source>
        <dbReference type="SAM" id="SignalP"/>
    </source>
</evidence>
<evidence type="ECO:0000313" key="4">
    <source>
        <dbReference type="EMBL" id="GBG28773.1"/>
    </source>
</evidence>
<feature type="transmembrane region" description="Helical" evidence="2">
    <location>
        <begin position="832"/>
        <end position="849"/>
    </location>
</feature>
<feature type="compositionally biased region" description="Gly residues" evidence="1">
    <location>
        <begin position="417"/>
        <end position="428"/>
    </location>
</feature>
<keyword evidence="2" id="KW-1133">Transmembrane helix</keyword>
<feature type="compositionally biased region" description="Basic and acidic residues" evidence="1">
    <location>
        <begin position="357"/>
        <end position="372"/>
    </location>
</feature>
<feature type="compositionally biased region" description="Gly residues" evidence="1">
    <location>
        <begin position="251"/>
        <end position="260"/>
    </location>
</feature>
<feature type="region of interest" description="Disordered" evidence="1">
    <location>
        <begin position="141"/>
        <end position="180"/>
    </location>
</feature>